<dbReference type="AlphaFoldDB" id="A0A0L0WCE1"/>
<dbReference type="STRING" id="1503.CLPU_4c01210"/>
<evidence type="ECO:0000313" key="2">
    <source>
        <dbReference type="Proteomes" id="UP000037267"/>
    </source>
</evidence>
<dbReference type="Gene3D" id="3.10.180.10">
    <property type="entry name" value="2,3-Dihydroxybiphenyl 1,2-Dioxygenase, domain 1"/>
    <property type="match status" value="1"/>
</dbReference>
<evidence type="ECO:0000313" key="1">
    <source>
        <dbReference type="EMBL" id="KNF09075.1"/>
    </source>
</evidence>
<dbReference type="InterPro" id="IPR029068">
    <property type="entry name" value="Glyas_Bleomycin-R_OHBP_Dase"/>
</dbReference>
<comment type="caution">
    <text evidence="1">The sequence shown here is derived from an EMBL/GenBank/DDBJ whole genome shotgun (WGS) entry which is preliminary data.</text>
</comment>
<gene>
    <name evidence="1" type="ORF">CLPU_4c01210</name>
</gene>
<sequence length="47" mass="5552">MIEELSHMTFIVKDLNKATLFFETIFDAVQVYDSGDKIFSLSKERFF</sequence>
<protein>
    <submittedName>
        <fullName evidence="1">Uncharacterized protein</fullName>
    </submittedName>
</protein>
<dbReference type="Proteomes" id="UP000037267">
    <property type="component" value="Unassembled WGS sequence"/>
</dbReference>
<accession>A0A0L0WCE1</accession>
<dbReference type="SUPFAM" id="SSF54593">
    <property type="entry name" value="Glyoxalase/Bleomycin resistance protein/Dihydroxybiphenyl dioxygenase"/>
    <property type="match status" value="1"/>
</dbReference>
<keyword evidence="2" id="KW-1185">Reference proteome</keyword>
<organism evidence="1 2">
    <name type="scientific">Gottschalkia purinilytica</name>
    <name type="common">Clostridium purinilyticum</name>
    <dbReference type="NCBI Taxonomy" id="1503"/>
    <lineage>
        <taxon>Bacteria</taxon>
        <taxon>Bacillati</taxon>
        <taxon>Bacillota</taxon>
        <taxon>Tissierellia</taxon>
        <taxon>Tissierellales</taxon>
        <taxon>Gottschalkiaceae</taxon>
        <taxon>Gottschalkia</taxon>
    </lineage>
</organism>
<reference evidence="2" key="1">
    <citation type="submission" date="2015-07" db="EMBL/GenBank/DDBJ databases">
        <title>Draft genome sequence of the purine-degrading Gottschalkia purinilyticum DSM 1384 (formerly Clostridium purinilyticum).</title>
        <authorList>
            <person name="Poehlein A."/>
            <person name="Schiel-Bengelsdorf B."/>
            <person name="Bengelsdorf F.R."/>
            <person name="Daniel R."/>
            <person name="Duerre P."/>
        </authorList>
    </citation>
    <scope>NUCLEOTIDE SEQUENCE [LARGE SCALE GENOMIC DNA]</scope>
    <source>
        <strain evidence="2">DSM 1384</strain>
    </source>
</reference>
<dbReference type="EMBL" id="LGSS01000004">
    <property type="protein sequence ID" value="KNF09075.1"/>
    <property type="molecule type" value="Genomic_DNA"/>
</dbReference>
<proteinExistence type="predicted"/>
<name>A0A0L0WCE1_GOTPU</name>